<comment type="caution">
    <text evidence="4">The sequence shown here is derived from an EMBL/GenBank/DDBJ whole genome shotgun (WGS) entry which is preliminary data.</text>
</comment>
<dbReference type="Proteomes" id="UP000711736">
    <property type="component" value="Unassembled WGS sequence"/>
</dbReference>
<keyword evidence="2" id="KW-0812">Transmembrane</keyword>
<dbReference type="Pfam" id="PF13240">
    <property type="entry name" value="Zn_Ribbon_1"/>
    <property type="match status" value="1"/>
</dbReference>
<evidence type="ECO:0000313" key="5">
    <source>
        <dbReference type="Proteomes" id="UP000711736"/>
    </source>
</evidence>
<reference evidence="4 5" key="1">
    <citation type="journal article" date="2021" name="Environ. Microbiol.">
        <title>Genetic insights into the dark matter of the mammalian gut microbiota through targeted genome reconstruction.</title>
        <authorList>
            <person name="Lugli G.A."/>
            <person name="Alessandri G."/>
            <person name="Milani C."/>
            <person name="Viappiani A."/>
            <person name="Fontana F."/>
            <person name="Tarracchini C."/>
            <person name="Mancabelli L."/>
            <person name="Argentini C."/>
            <person name="Ruiz L."/>
            <person name="Margolles A."/>
            <person name="van Sinderen D."/>
            <person name="Turroni F."/>
            <person name="Ventura M."/>
        </authorList>
    </citation>
    <scope>NUCLEOTIDE SEQUENCE [LARGE SCALE GENOMIC DNA]</scope>
    <source>
        <strain evidence="4 5">LC6</strain>
    </source>
</reference>
<keyword evidence="2" id="KW-0472">Membrane</keyword>
<sequence>MFCSQCGQQNKPDAAFCMRCGNPLNAQPAAQVQQPAAPTQSMPPMPQVPMPAAPNVSPQGFVPQAAPVTAPGVPGASGVAPNVGMPNAGAPNGKKKGKAKLILIIAAIVVVLLIIGAAFVAGRVTSNSASDSSAVSSAQPKSTHKSTGDASSDSGTTDPDNSGTLSGDGDSENGGIAKVVESSYSKDYYWYTDEGKVDAYKISMTIKNNLDKPIEVRPKAKITYAVKDDFGDSQSRTIVMNGMSVTDEKGGVPDSNYFKIFGVTLGDTNGVVPLGANEERDVDFYLQYDPERIVKVSNISVEGVTGSKADADSYAQPSKDWKVSLEEKEPDGEGQEPYLQASVKNSSDAKWRNANVNVMYIVDGHPYFDNGSVQPCRMQDNLKPGQSGECRTTIPSYVVDYEKQGHKVEWKVTSVIYDRVVE</sequence>
<dbReference type="EMBL" id="JAFEJU010000006">
    <property type="protein sequence ID" value="MBT1175614.1"/>
    <property type="molecule type" value="Genomic_DNA"/>
</dbReference>
<accession>A0ABS5UWY1</accession>
<proteinExistence type="predicted"/>
<evidence type="ECO:0000259" key="3">
    <source>
        <dbReference type="Pfam" id="PF13240"/>
    </source>
</evidence>
<keyword evidence="5" id="KW-1185">Reference proteome</keyword>
<feature type="domain" description="Zinc-ribbon" evidence="3">
    <location>
        <begin position="2"/>
        <end position="24"/>
    </location>
</feature>
<feature type="compositionally biased region" description="Low complexity" evidence="1">
    <location>
        <begin position="128"/>
        <end position="138"/>
    </location>
</feature>
<protein>
    <submittedName>
        <fullName evidence="4">Zinc-ribbon domain-containing protein</fullName>
    </submittedName>
</protein>
<feature type="compositionally biased region" description="Low complexity" evidence="1">
    <location>
        <begin position="148"/>
        <end position="160"/>
    </location>
</feature>
<evidence type="ECO:0000256" key="1">
    <source>
        <dbReference type="SAM" id="MobiDB-lite"/>
    </source>
</evidence>
<gene>
    <name evidence="4" type="ORF">JS530_08920</name>
</gene>
<evidence type="ECO:0000256" key="2">
    <source>
        <dbReference type="SAM" id="Phobius"/>
    </source>
</evidence>
<feature type="region of interest" description="Disordered" evidence="1">
    <location>
        <begin position="128"/>
        <end position="174"/>
    </location>
</feature>
<feature type="transmembrane region" description="Helical" evidence="2">
    <location>
        <begin position="101"/>
        <end position="122"/>
    </location>
</feature>
<dbReference type="InterPro" id="IPR026870">
    <property type="entry name" value="Zinc_ribbon_dom"/>
</dbReference>
<evidence type="ECO:0000313" key="4">
    <source>
        <dbReference type="EMBL" id="MBT1175614.1"/>
    </source>
</evidence>
<organism evidence="4 5">
    <name type="scientific">Bifidobacterium colobi</name>
    <dbReference type="NCBI Taxonomy" id="2809026"/>
    <lineage>
        <taxon>Bacteria</taxon>
        <taxon>Bacillati</taxon>
        <taxon>Actinomycetota</taxon>
        <taxon>Actinomycetes</taxon>
        <taxon>Bifidobacteriales</taxon>
        <taxon>Bifidobacteriaceae</taxon>
        <taxon>Bifidobacterium</taxon>
    </lineage>
</organism>
<keyword evidence="2" id="KW-1133">Transmembrane helix</keyword>
<name>A0ABS5UWY1_9BIFI</name>